<dbReference type="PANTHER" id="PTHR37954:SF3">
    <property type="entry name" value="DUF169 DOMAIN-CONTAINING PROTEIN"/>
    <property type="match status" value="1"/>
</dbReference>
<dbReference type="PANTHER" id="PTHR37954">
    <property type="entry name" value="BLL4979 PROTEIN"/>
    <property type="match status" value="1"/>
</dbReference>
<reference evidence="2" key="1">
    <citation type="submission" date="2017-02" db="EMBL/GenBank/DDBJ databases">
        <authorList>
            <person name="Varghese N."/>
            <person name="Submissions S."/>
        </authorList>
    </citation>
    <scope>NUCLEOTIDE SEQUENCE [LARGE SCALE GENOMIC DNA]</scope>
    <source>
        <strain evidence="2">ATCC 35199</strain>
    </source>
</reference>
<dbReference type="RefSeq" id="WP_079588907.1">
    <property type="nucleotide sequence ID" value="NZ_FUYN01000002.1"/>
</dbReference>
<dbReference type="InterPro" id="IPR003748">
    <property type="entry name" value="DUF169"/>
</dbReference>
<gene>
    <name evidence="1" type="ORF">SAMN02745120_0961</name>
</gene>
<evidence type="ECO:0000313" key="2">
    <source>
        <dbReference type="Proteomes" id="UP000243406"/>
    </source>
</evidence>
<proteinExistence type="predicted"/>
<protein>
    <submittedName>
        <fullName evidence="1">Uncharacterized conserved protein, DUF169 family</fullName>
    </submittedName>
</protein>
<accession>A0A1T5AJ80</accession>
<dbReference type="EMBL" id="FUYN01000002">
    <property type="protein sequence ID" value="SKB35054.1"/>
    <property type="molecule type" value="Genomic_DNA"/>
</dbReference>
<dbReference type="Proteomes" id="UP000243406">
    <property type="component" value="Unassembled WGS sequence"/>
</dbReference>
<keyword evidence="2" id="KW-1185">Reference proteome</keyword>
<dbReference type="Pfam" id="PF02596">
    <property type="entry name" value="DUF169"/>
    <property type="match status" value="1"/>
</dbReference>
<sequence length="272" mass="30499">MFENDIIKAYALLNIERKIVGVKLIKNKQEFDSYDVVNLINPLSYCVAVKSASLGHRIKFDKLTSGCGGSTRALGLEKPADDFLDGTAPYRLGLFKDENVAKRAALETGNILSNTYGVLVQPVEFFSSNDKPDVVIAIGKPRELMRIIQGYTYNKGISKQFSMSGNQGVCVEATAYPLIHNTINMSLLCSGTRFLAEWAEDEGAVGIPISLFSEVIDGIYNTVNAVEMDKRKSEISEELTLNNIECMEMEYGKTYYTEYEKEKREKRKNEKH</sequence>
<dbReference type="AlphaFoldDB" id="A0A1T5AJ80"/>
<name>A0A1T5AJ80_9FIRM</name>
<organism evidence="1 2">
    <name type="scientific">Acetoanaerobium noterae</name>
    <dbReference type="NCBI Taxonomy" id="745369"/>
    <lineage>
        <taxon>Bacteria</taxon>
        <taxon>Bacillati</taxon>
        <taxon>Bacillota</taxon>
        <taxon>Clostridia</taxon>
        <taxon>Peptostreptococcales</taxon>
        <taxon>Filifactoraceae</taxon>
        <taxon>Acetoanaerobium</taxon>
    </lineage>
</organism>
<dbReference type="OrthoDB" id="378658at2"/>
<evidence type="ECO:0000313" key="1">
    <source>
        <dbReference type="EMBL" id="SKB35054.1"/>
    </source>
</evidence>